<evidence type="ECO:0000256" key="1">
    <source>
        <dbReference type="SAM" id="MobiDB-lite"/>
    </source>
</evidence>
<feature type="compositionally biased region" description="Acidic residues" evidence="1">
    <location>
        <begin position="96"/>
        <end position="107"/>
    </location>
</feature>
<keyword evidence="3" id="KW-1185">Reference proteome</keyword>
<proteinExistence type="predicted"/>
<evidence type="ECO:0000313" key="3">
    <source>
        <dbReference type="Proteomes" id="UP001175261"/>
    </source>
</evidence>
<gene>
    <name evidence="2" type="ORF">NLU13_3084</name>
</gene>
<feature type="region of interest" description="Disordered" evidence="1">
    <location>
        <begin position="362"/>
        <end position="383"/>
    </location>
</feature>
<dbReference type="PANTHER" id="PTHR42084:SF1">
    <property type="entry name" value="SERINE_THREONINE-PROTEIN KINASE PPK6"/>
    <property type="match status" value="1"/>
</dbReference>
<feature type="compositionally biased region" description="Polar residues" evidence="1">
    <location>
        <begin position="115"/>
        <end position="134"/>
    </location>
</feature>
<comment type="caution">
    <text evidence="2">The sequence shown here is derived from an EMBL/GenBank/DDBJ whole genome shotgun (WGS) entry which is preliminary data.</text>
</comment>
<protein>
    <recommendedName>
        <fullName evidence="4">Serine/threonine-protein kinase ppk6</fullName>
    </recommendedName>
</protein>
<feature type="compositionally biased region" description="Polar residues" evidence="1">
    <location>
        <begin position="49"/>
        <end position="77"/>
    </location>
</feature>
<accession>A0AA39LA39</accession>
<feature type="region of interest" description="Disordered" evidence="1">
    <location>
        <begin position="286"/>
        <end position="307"/>
    </location>
</feature>
<feature type="compositionally biased region" description="Polar residues" evidence="1">
    <location>
        <begin position="365"/>
        <end position="378"/>
    </location>
</feature>
<name>A0AA39LA39_SARSR</name>
<feature type="compositionally biased region" description="Acidic residues" evidence="1">
    <location>
        <begin position="205"/>
        <end position="226"/>
    </location>
</feature>
<sequence>MSADLFAEFNELSKSPPQSRSQPAFGQPPAQPQPQTQTSGTSHDLFSFVQGTNTNAVSHQQPSQQWGSFAAQPSSSVAWGGNGSSVLPQTAGAGAGDDDDDWGEFETSESKPVATVTQPQQSWNPSGPQSSIQWQHPAPLTDSPRPGVVRASTMDLMTNSLVSTGDQARPPPAPSIREEWPSSPPKARPKLSKGSSDPNVLFDAGDFELEGGDDLDDGLDDDDFGDFETVAPVPSQPAGQRRPAVKSVPPSLDLLGLSLDDGPSPATTAQSKSIFLQTQSSGLPSFGAAAGGYPIAPKSPSFQQRNPFPALAINTPVKTEFDKKDANKSASPVTAWPSFEKEEAQGTGKYQDDDGWGAWDDIPSGPSQVTGDTGSTKAPENWKWDSVGNVQPIASSVKGDDSAPPPVNVPPPSVILSIFPDLLNSAKQLFKPMAGQSASIKERILSDPKAVGFLQAYILLATTAAHVIAGRKQRWHRDKILAKSMSISAAGSKGMKLAGVDKTQSAREDREAADVVAVWRDNVGRVRSAVAAANSAGKANLKVPELAEAMQVQTAKSALTAPKSCVICGLKREERVNKVDFEVEDSFGEWWVDHWGHRACKNFWLEHEQMLRQR</sequence>
<dbReference type="AlphaFoldDB" id="A0AA39LA39"/>
<organism evidence="2 3">
    <name type="scientific">Sarocladium strictum</name>
    <name type="common">Black bundle disease fungus</name>
    <name type="synonym">Acremonium strictum</name>
    <dbReference type="NCBI Taxonomy" id="5046"/>
    <lineage>
        <taxon>Eukaryota</taxon>
        <taxon>Fungi</taxon>
        <taxon>Dikarya</taxon>
        <taxon>Ascomycota</taxon>
        <taxon>Pezizomycotina</taxon>
        <taxon>Sordariomycetes</taxon>
        <taxon>Hypocreomycetidae</taxon>
        <taxon>Hypocreales</taxon>
        <taxon>Sarocladiaceae</taxon>
        <taxon>Sarocladium</taxon>
    </lineage>
</organism>
<dbReference type="EMBL" id="JAPDFR010000002">
    <property type="protein sequence ID" value="KAK0389509.1"/>
    <property type="molecule type" value="Genomic_DNA"/>
</dbReference>
<feature type="compositionally biased region" description="Polar residues" evidence="1">
    <location>
        <begin position="155"/>
        <end position="166"/>
    </location>
</feature>
<evidence type="ECO:0008006" key="4">
    <source>
        <dbReference type="Google" id="ProtNLM"/>
    </source>
</evidence>
<evidence type="ECO:0000313" key="2">
    <source>
        <dbReference type="EMBL" id="KAK0389509.1"/>
    </source>
</evidence>
<feature type="compositionally biased region" description="Low complexity" evidence="1">
    <location>
        <begin position="21"/>
        <end position="42"/>
    </location>
</feature>
<reference evidence="2" key="1">
    <citation type="submission" date="2022-10" db="EMBL/GenBank/DDBJ databases">
        <title>Determination and structural analysis of whole genome sequence of Sarocladium strictum F4-1.</title>
        <authorList>
            <person name="Hu L."/>
            <person name="Jiang Y."/>
        </authorList>
    </citation>
    <scope>NUCLEOTIDE SEQUENCE</scope>
    <source>
        <strain evidence="2">F4-1</strain>
    </source>
</reference>
<dbReference type="Proteomes" id="UP001175261">
    <property type="component" value="Unassembled WGS sequence"/>
</dbReference>
<dbReference type="PANTHER" id="PTHR42084">
    <property type="entry name" value="YALI0E26631P"/>
    <property type="match status" value="1"/>
</dbReference>
<feature type="region of interest" description="Disordered" evidence="1">
    <location>
        <begin position="1"/>
        <end position="249"/>
    </location>
</feature>